<dbReference type="Pfam" id="PF01419">
    <property type="entry name" value="Jacalin"/>
    <property type="match status" value="1"/>
</dbReference>
<dbReference type="Gene3D" id="2.100.10.30">
    <property type="entry name" value="Jacalin-like lectin domain"/>
    <property type="match status" value="1"/>
</dbReference>
<comment type="similarity">
    <text evidence="1">Belongs to the jacalin lectin family.</text>
</comment>
<dbReference type="GO" id="GO:0005524">
    <property type="term" value="F:ATP binding"/>
    <property type="evidence" value="ECO:0007669"/>
    <property type="project" value="InterPro"/>
</dbReference>
<dbReference type="PROSITE" id="PS51752">
    <property type="entry name" value="JACALIN_LECTIN"/>
    <property type="match status" value="1"/>
</dbReference>
<dbReference type="InterPro" id="IPR011009">
    <property type="entry name" value="Kinase-like_dom_sf"/>
</dbReference>
<dbReference type="InterPro" id="IPR000719">
    <property type="entry name" value="Prot_kinase_dom"/>
</dbReference>
<dbReference type="PROSITE" id="PS00108">
    <property type="entry name" value="PROTEIN_KINASE_ST"/>
    <property type="match status" value="1"/>
</dbReference>
<evidence type="ECO:0000259" key="3">
    <source>
        <dbReference type="PROSITE" id="PS50011"/>
    </source>
</evidence>
<dbReference type="PANTHER" id="PTHR27003:SF326">
    <property type="entry name" value="PROTEIN KINASE DOMAIN-CONTAINING PROTEIN"/>
    <property type="match status" value="1"/>
</dbReference>
<dbReference type="SUPFAM" id="SSF56112">
    <property type="entry name" value="Protein kinase-like (PK-like)"/>
    <property type="match status" value="1"/>
</dbReference>
<evidence type="ECO:0000256" key="1">
    <source>
        <dbReference type="ARBA" id="ARBA00006568"/>
    </source>
</evidence>
<dbReference type="Gene3D" id="1.10.510.10">
    <property type="entry name" value="Transferase(Phosphotransferase) domain 1"/>
    <property type="match status" value="1"/>
</dbReference>
<dbReference type="SMART" id="SM00220">
    <property type="entry name" value="S_TKc"/>
    <property type="match status" value="1"/>
</dbReference>
<organism evidence="5 6">
    <name type="scientific">Cynara cardunculus var. scolymus</name>
    <name type="common">Globe artichoke</name>
    <name type="synonym">Cynara scolymus</name>
    <dbReference type="NCBI Taxonomy" id="59895"/>
    <lineage>
        <taxon>Eukaryota</taxon>
        <taxon>Viridiplantae</taxon>
        <taxon>Streptophyta</taxon>
        <taxon>Embryophyta</taxon>
        <taxon>Tracheophyta</taxon>
        <taxon>Spermatophyta</taxon>
        <taxon>Magnoliopsida</taxon>
        <taxon>eudicotyledons</taxon>
        <taxon>Gunneridae</taxon>
        <taxon>Pentapetalae</taxon>
        <taxon>asterids</taxon>
        <taxon>campanulids</taxon>
        <taxon>Asterales</taxon>
        <taxon>Asteraceae</taxon>
        <taxon>Carduoideae</taxon>
        <taxon>Cardueae</taxon>
        <taxon>Carduinae</taxon>
        <taxon>Cynara</taxon>
    </lineage>
</organism>
<comment type="caution">
    <text evidence="5">The sequence shown here is derived from an EMBL/GenBank/DDBJ whole genome shotgun (WGS) entry which is preliminary data.</text>
</comment>
<dbReference type="GO" id="GO:0005886">
    <property type="term" value="C:plasma membrane"/>
    <property type="evidence" value="ECO:0007669"/>
    <property type="project" value="TreeGrafter"/>
</dbReference>
<dbReference type="SMART" id="SM00915">
    <property type="entry name" value="Jacalin"/>
    <property type="match status" value="1"/>
</dbReference>
<dbReference type="Gramene" id="KVI09808">
    <property type="protein sequence ID" value="KVI09808"/>
    <property type="gene ID" value="Ccrd_011820"/>
</dbReference>
<dbReference type="AlphaFoldDB" id="A0A118K5X6"/>
<keyword evidence="6" id="KW-1185">Reference proteome</keyword>
<protein>
    <submittedName>
        <fullName evidence="5">Mannose-binding lectin</fullName>
    </submittedName>
</protein>
<dbReference type="InterPro" id="IPR036404">
    <property type="entry name" value="Jacalin-like_lectin_dom_sf"/>
</dbReference>
<dbReference type="Gene3D" id="3.30.200.20">
    <property type="entry name" value="Phosphorylase Kinase, domain 1"/>
    <property type="match status" value="1"/>
</dbReference>
<dbReference type="OMA" id="DHEDWIY"/>
<gene>
    <name evidence="5" type="ORF">Ccrd_011820</name>
</gene>
<accession>A0A118K5X6</accession>
<dbReference type="STRING" id="59895.A0A118K5X6"/>
<dbReference type="SUPFAM" id="SSF51101">
    <property type="entry name" value="Mannose-binding lectins"/>
    <property type="match status" value="1"/>
</dbReference>
<dbReference type="PROSITE" id="PS50011">
    <property type="entry name" value="PROTEIN_KINASE_DOM"/>
    <property type="match status" value="1"/>
</dbReference>
<evidence type="ECO:0000256" key="2">
    <source>
        <dbReference type="ARBA" id="ARBA00022734"/>
    </source>
</evidence>
<dbReference type="GO" id="GO:0009506">
    <property type="term" value="C:plasmodesma"/>
    <property type="evidence" value="ECO:0007669"/>
    <property type="project" value="TreeGrafter"/>
</dbReference>
<dbReference type="PANTHER" id="PTHR27003">
    <property type="entry name" value="OS07G0166700 PROTEIN"/>
    <property type="match status" value="1"/>
</dbReference>
<dbReference type="InterPro" id="IPR001229">
    <property type="entry name" value="Jacalin-like_lectin_dom"/>
</dbReference>
<dbReference type="Proteomes" id="UP000243975">
    <property type="component" value="Unassembled WGS sequence"/>
</dbReference>
<keyword evidence="2" id="KW-0430">Lectin</keyword>
<dbReference type="EMBL" id="LEKV01001042">
    <property type="protein sequence ID" value="KVI09808.1"/>
    <property type="molecule type" value="Genomic_DNA"/>
</dbReference>
<dbReference type="InterPro" id="IPR001245">
    <property type="entry name" value="Ser-Thr/Tyr_kinase_cat_dom"/>
</dbReference>
<proteinExistence type="inferred from homology"/>
<reference evidence="5 6" key="1">
    <citation type="journal article" date="2016" name="Sci. Rep.">
        <title>The genome sequence of the outbreeding globe artichoke constructed de novo incorporating a phase-aware low-pass sequencing strategy of F1 progeny.</title>
        <authorList>
            <person name="Scaglione D."/>
            <person name="Reyes-Chin-Wo S."/>
            <person name="Acquadro A."/>
            <person name="Froenicke L."/>
            <person name="Portis E."/>
            <person name="Beitel C."/>
            <person name="Tirone M."/>
            <person name="Mauro R."/>
            <person name="Lo Monaco A."/>
            <person name="Mauromicale G."/>
            <person name="Faccioli P."/>
            <person name="Cattivelli L."/>
            <person name="Rieseberg L."/>
            <person name="Michelmore R."/>
            <person name="Lanteri S."/>
        </authorList>
    </citation>
    <scope>NUCLEOTIDE SEQUENCE [LARGE SCALE GENOMIC DNA]</scope>
    <source>
        <strain evidence="5">2C</strain>
    </source>
</reference>
<evidence type="ECO:0000259" key="4">
    <source>
        <dbReference type="PROSITE" id="PS51752"/>
    </source>
</evidence>
<feature type="domain" description="Jacalin-type lectin" evidence="4">
    <location>
        <begin position="323"/>
        <end position="474"/>
    </location>
</feature>
<dbReference type="InterPro" id="IPR008271">
    <property type="entry name" value="Ser/Thr_kinase_AS"/>
</dbReference>
<evidence type="ECO:0000313" key="6">
    <source>
        <dbReference type="Proteomes" id="UP000243975"/>
    </source>
</evidence>
<feature type="domain" description="Protein kinase" evidence="3">
    <location>
        <begin position="1"/>
        <end position="231"/>
    </location>
</feature>
<dbReference type="InterPro" id="IPR045272">
    <property type="entry name" value="ANXUR1/2-like"/>
</dbReference>
<dbReference type="GO" id="GO:0030246">
    <property type="term" value="F:carbohydrate binding"/>
    <property type="evidence" value="ECO:0007669"/>
    <property type="project" value="UniProtKB-KW"/>
</dbReference>
<name>A0A118K5X6_CYNCS</name>
<dbReference type="GO" id="GO:0004714">
    <property type="term" value="F:transmembrane receptor protein tyrosine kinase activity"/>
    <property type="evidence" value="ECO:0007669"/>
    <property type="project" value="InterPro"/>
</dbReference>
<dbReference type="Pfam" id="PF07714">
    <property type="entry name" value="PK_Tyr_Ser-Thr"/>
    <property type="match status" value="1"/>
</dbReference>
<sequence>MEIFMLSSYKHQNLVSLVGFSDEGDEKIIVYEHEVRGSLEKYLDTDLTWVQRLQICLGAASGLNYLHNGAGKGHRVLHRDIKSSNVLLDESWEAKISDFGLSRIGPTNQEHTFLVTNAAGTFGYVDPVYVTTGVFTKESDVYSFGVVLFEVLCGRLAMIGEYKDERRFLPHLAQLRYEEGKLDEIILPNIRKQMKWNSLRTFSSIAYQCLKPDRKQRPTMPLIVEQLQISLEFQIINFDMDEEITEIHGTVGRTTGRYANYMESMAAIVDSLAKILAASTSNSTQIENLAKQITINTATTTNLVTAFAKLELDPNHGSLPRRITQIGLWGSSTGGSPWSLQLESNKKLKKITIDHEDWIYSIGFTIEVFSGSSSYSLRHGGSGGWSGGTISEICLDVDEEITEIRGTVGITTGCYANYMVISSLCFVTNKKRNFGPFGKETETPFSVSWDAGSFAGFYGRAGFYLDGFGCYLKATV</sequence>
<evidence type="ECO:0000313" key="5">
    <source>
        <dbReference type="EMBL" id="KVI09808.1"/>
    </source>
</evidence>